<dbReference type="EMBL" id="AFPU01000001">
    <property type="protein sequence ID" value="EGP93579.1"/>
    <property type="molecule type" value="Genomic_DNA"/>
</dbReference>
<sequence length="76" mass="8916">MDFENDLEALQTAISETEQRIKNLEKHKESVTKELEESNSDALAETLRRLERNLDDLHKKLAFLISERDSKNKDMI</sequence>
<comment type="caution">
    <text evidence="2">The sequence shown here is derived from an EMBL/GenBank/DDBJ whole genome shotgun (WGS) entry which is preliminary data.</text>
</comment>
<name>F9CWC7_9ARCH</name>
<feature type="coiled-coil region" evidence="1">
    <location>
        <begin position="7"/>
        <end position="67"/>
    </location>
</feature>
<dbReference type="AlphaFoldDB" id="F9CWC7"/>
<dbReference type="Proteomes" id="UP000004440">
    <property type="component" value="Unassembled WGS sequence"/>
</dbReference>
<dbReference type="RefSeq" id="WP_007550371.1">
    <property type="nucleotide sequence ID" value="NZ_AFPU01000001.1"/>
</dbReference>
<reference evidence="2 3" key="1">
    <citation type="journal article" date="2011" name="J. Bacteriol.">
        <title>Genome Sequence of an Ammonia-Oxidizing Soil Archaeon, "Candidatus Nitrosoarchaeum koreensis" MY1.</title>
        <authorList>
            <person name="Kim B.K."/>
            <person name="Jung M.Y."/>
            <person name="Yu D.S."/>
            <person name="Park S.J."/>
            <person name="Oh T.K."/>
            <person name="Rhee S.K."/>
            <person name="Kim J.F."/>
        </authorList>
    </citation>
    <scope>NUCLEOTIDE SEQUENCE [LARGE SCALE GENOMIC DNA]</scope>
    <source>
        <strain evidence="2 3">MY1</strain>
    </source>
</reference>
<organism evidence="2 3">
    <name type="scientific">Nitrosarchaeum koreense MY1</name>
    <dbReference type="NCBI Taxonomy" id="1001994"/>
    <lineage>
        <taxon>Archaea</taxon>
        <taxon>Nitrososphaerota</taxon>
        <taxon>Nitrososphaeria</taxon>
        <taxon>Nitrosopumilales</taxon>
        <taxon>Nitrosopumilaceae</taxon>
        <taxon>Nitrosarchaeum</taxon>
    </lineage>
</organism>
<evidence type="ECO:0000256" key="1">
    <source>
        <dbReference type="SAM" id="Coils"/>
    </source>
</evidence>
<evidence type="ECO:0000313" key="2">
    <source>
        <dbReference type="EMBL" id="EGP93579.1"/>
    </source>
</evidence>
<keyword evidence="1" id="KW-0175">Coiled coil</keyword>
<accession>F9CWC7</accession>
<keyword evidence="3" id="KW-1185">Reference proteome</keyword>
<evidence type="ECO:0000313" key="3">
    <source>
        <dbReference type="Proteomes" id="UP000004440"/>
    </source>
</evidence>
<proteinExistence type="predicted"/>
<protein>
    <submittedName>
        <fullName evidence="2">Uncharacterized protein</fullName>
    </submittedName>
</protein>
<dbReference type="OrthoDB" id="4994at2157"/>
<gene>
    <name evidence="2" type="ORF">MY1_0817</name>
</gene>
<dbReference type="STRING" id="1001994.MY1_0817"/>